<dbReference type="GO" id="GO:0003676">
    <property type="term" value="F:nucleic acid binding"/>
    <property type="evidence" value="ECO:0007669"/>
    <property type="project" value="InterPro"/>
</dbReference>
<comment type="caution">
    <text evidence="3">The sequence shown here is derived from an EMBL/GenBank/DDBJ whole genome shotgun (WGS) entry which is preliminary data.</text>
</comment>
<evidence type="ECO:0000313" key="4">
    <source>
        <dbReference type="Proteomes" id="UP000070341"/>
    </source>
</evidence>
<evidence type="ECO:0000313" key="3">
    <source>
        <dbReference type="EMBL" id="KXB00683.1"/>
    </source>
</evidence>
<dbReference type="InterPro" id="IPR006555">
    <property type="entry name" value="ATP-dep_Helicase_C"/>
</dbReference>
<name>A0A133V2M6_9EURY</name>
<dbReference type="GO" id="GO:0004386">
    <property type="term" value="F:helicase activity"/>
    <property type="evidence" value="ECO:0007669"/>
    <property type="project" value="InterPro"/>
</dbReference>
<dbReference type="GO" id="GO:0005524">
    <property type="term" value="F:ATP binding"/>
    <property type="evidence" value="ECO:0007669"/>
    <property type="project" value="InterPro"/>
</dbReference>
<dbReference type="Gene3D" id="3.40.50.300">
    <property type="entry name" value="P-loop containing nucleotide triphosphate hydrolases"/>
    <property type="match status" value="2"/>
</dbReference>
<gene>
    <name evidence="3" type="ORF">AKJ40_00860</name>
</gene>
<evidence type="ECO:0000259" key="2">
    <source>
        <dbReference type="Pfam" id="PF13307"/>
    </source>
</evidence>
<dbReference type="Proteomes" id="UP000070341">
    <property type="component" value="Unassembled WGS sequence"/>
</dbReference>
<organism evidence="3 4">
    <name type="scientific">candidate division MSBL1 archaeon SCGC-AAA259M10</name>
    <dbReference type="NCBI Taxonomy" id="1698270"/>
    <lineage>
        <taxon>Archaea</taxon>
        <taxon>Methanobacteriati</taxon>
        <taxon>Methanobacteriota</taxon>
        <taxon>candidate division MSBL1</taxon>
    </lineage>
</organism>
<keyword evidence="1" id="KW-0175">Coiled coil</keyword>
<dbReference type="Pfam" id="PF13307">
    <property type="entry name" value="Helicase_C_2"/>
    <property type="match status" value="1"/>
</dbReference>
<dbReference type="GO" id="GO:0016818">
    <property type="term" value="F:hydrolase activity, acting on acid anhydrides, in phosphorus-containing anhydrides"/>
    <property type="evidence" value="ECO:0007669"/>
    <property type="project" value="InterPro"/>
</dbReference>
<evidence type="ECO:0000256" key="1">
    <source>
        <dbReference type="SAM" id="Coils"/>
    </source>
</evidence>
<sequence length="602" mass="69693">MADISLNLYENGRKLDPLEYSNGKTQTEVVEEVLEAFESHDLVFLKAVVGSGKSAIGIRTALEMGGGVISVPTKVLSDQYYDDYYAGDKYFKKPSGDRAKITVFKGRRNFTCPLWKRKHPGWDDWMLSCQNRSIPCRKPLEPDEGRFDALEECPWAAYARPTSRIPNRLPSAYRRRTFDAVDGDYAVVMKERGHAPRRCPYWDQYWEIAESDVLAMNSAKFKAETKIGRLPDAPLVVADEGDAFLDGLCPEVDLTGNRVERSVDLMRRNAEEEKKAKSRTKNRVRIKLEGGSDRLKEWVTERERRIEGLQDAADELEDSWEEFLEGEIDPITIAERVWALLGACGWETELRTQLNMVVHNRNHVSLREAENSDEGVTFYLPDPKPILRRLLNTVDAKILFMSSTKPSRSVLRDTFGIDPLVIEGEPEYPGTLVQMVTEEERKVNYDRWQNSRFRSYYQQTRDELLDSMERPAFVPCHGVKYLPQHIKNQDLTEESFIEEDGVTYSTKMDRGSDLDKMQSICLLKYPFPGLGDPLLQEMKDHLGEDRFWSYYRDRARRDFIQQIGRIMRSQDDEKEFWSPDLTCHRKLQKYWQGDIETVGVLP</sequence>
<dbReference type="AlphaFoldDB" id="A0A133V2M6"/>
<dbReference type="SUPFAM" id="SSF52540">
    <property type="entry name" value="P-loop containing nucleoside triphosphate hydrolases"/>
    <property type="match status" value="1"/>
</dbReference>
<feature type="coiled-coil region" evidence="1">
    <location>
        <begin position="263"/>
        <end position="319"/>
    </location>
</feature>
<dbReference type="GO" id="GO:0006139">
    <property type="term" value="P:nucleobase-containing compound metabolic process"/>
    <property type="evidence" value="ECO:0007669"/>
    <property type="project" value="InterPro"/>
</dbReference>
<protein>
    <recommendedName>
        <fullName evidence="2">ATP-dependent helicase C-terminal domain-containing protein</fullName>
    </recommendedName>
</protein>
<proteinExistence type="predicted"/>
<feature type="domain" description="ATP-dependent helicase C-terminal" evidence="2">
    <location>
        <begin position="513"/>
        <end position="573"/>
    </location>
</feature>
<keyword evidence="4" id="KW-1185">Reference proteome</keyword>
<reference evidence="3 4" key="1">
    <citation type="journal article" date="2016" name="Sci. Rep.">
        <title>Metabolic traits of an uncultured archaeal lineage -MSBL1- from brine pools of the Red Sea.</title>
        <authorList>
            <person name="Mwirichia R."/>
            <person name="Alam I."/>
            <person name="Rashid M."/>
            <person name="Vinu M."/>
            <person name="Ba-Alawi W."/>
            <person name="Anthony Kamau A."/>
            <person name="Kamanda Ngugi D."/>
            <person name="Goker M."/>
            <person name="Klenk H.P."/>
            <person name="Bajic V."/>
            <person name="Stingl U."/>
        </authorList>
    </citation>
    <scope>NUCLEOTIDE SEQUENCE [LARGE SCALE GENOMIC DNA]</scope>
    <source>
        <strain evidence="3">SCGC-AAA259M10</strain>
    </source>
</reference>
<dbReference type="EMBL" id="LHXU01000006">
    <property type="protein sequence ID" value="KXB00683.1"/>
    <property type="molecule type" value="Genomic_DNA"/>
</dbReference>
<accession>A0A133V2M6</accession>
<dbReference type="InterPro" id="IPR027417">
    <property type="entry name" value="P-loop_NTPase"/>
</dbReference>